<dbReference type="InterPro" id="IPR008927">
    <property type="entry name" value="6-PGluconate_DH-like_C_sf"/>
</dbReference>
<organism evidence="5 6">
    <name type="scientific">Methanospirillum lacunae</name>
    <dbReference type="NCBI Taxonomy" id="668570"/>
    <lineage>
        <taxon>Archaea</taxon>
        <taxon>Methanobacteriati</taxon>
        <taxon>Methanobacteriota</taxon>
        <taxon>Stenosarchaea group</taxon>
        <taxon>Methanomicrobia</taxon>
        <taxon>Methanomicrobiales</taxon>
        <taxon>Methanospirillaceae</taxon>
        <taxon>Methanospirillum</taxon>
    </lineage>
</organism>
<protein>
    <submittedName>
        <fullName evidence="5">Pyrroline-5-carboxylate reductase</fullName>
    </submittedName>
</protein>
<evidence type="ECO:0000313" key="5">
    <source>
        <dbReference type="EMBL" id="PWR73040.1"/>
    </source>
</evidence>
<comment type="similarity">
    <text evidence="1">Belongs to the pyrroline-5-carboxylate reductase family.</text>
</comment>
<dbReference type="GO" id="GO:0004735">
    <property type="term" value="F:pyrroline-5-carboxylate reductase activity"/>
    <property type="evidence" value="ECO:0007669"/>
    <property type="project" value="InterPro"/>
</dbReference>
<dbReference type="PANTHER" id="PTHR11645:SF53">
    <property type="entry name" value="PYRROLINE-5-CARBOXYLATE REDUCTASE 3"/>
    <property type="match status" value="1"/>
</dbReference>
<dbReference type="GeneID" id="97550025"/>
<dbReference type="Gene3D" id="1.10.3730.10">
    <property type="entry name" value="ProC C-terminal domain-like"/>
    <property type="match status" value="1"/>
</dbReference>
<proteinExistence type="inferred from homology"/>
<gene>
    <name evidence="5" type="ORF">DK846_05510</name>
</gene>
<dbReference type="GO" id="GO:0055129">
    <property type="term" value="P:L-proline biosynthetic process"/>
    <property type="evidence" value="ECO:0007669"/>
    <property type="project" value="TreeGrafter"/>
</dbReference>
<dbReference type="Gene3D" id="3.40.50.720">
    <property type="entry name" value="NAD(P)-binding Rossmann-like Domain"/>
    <property type="match status" value="1"/>
</dbReference>
<dbReference type="PANTHER" id="PTHR11645">
    <property type="entry name" value="PYRROLINE-5-CARBOXYLATE REDUCTASE"/>
    <property type="match status" value="1"/>
</dbReference>
<reference evidence="5 6" key="1">
    <citation type="submission" date="2018-05" db="EMBL/GenBank/DDBJ databases">
        <title>Draft genome of Methanospirillum lacunae Ki8-1.</title>
        <authorList>
            <person name="Dueholm M.S."/>
            <person name="Nielsen P.H."/>
            <person name="Bakmann L.F."/>
            <person name="Otzen D.E."/>
        </authorList>
    </citation>
    <scope>NUCLEOTIDE SEQUENCE [LARGE SCALE GENOMIC DNA]</scope>
    <source>
        <strain evidence="5 6">Ki8-1</strain>
    </source>
</reference>
<dbReference type="OrthoDB" id="116692at2157"/>
<sequence>MKTTISFIGSGRVTRILLEGLAKKNNLPDRIIAVDTNVDVLRDLKQSFPIVEIKSSVDEAVTSTDFIFIGLHPPAVINAIHAIVPTLDDASTIVSLAPKIKIASIQQITGGKNPVIRMIPNAPSLMNAGYNPVVFDSTCPDQVRKAFTTLMNPLGHMPEVSETSLEAYAVLTAMGPTYLWFQMVELARLGESFGLSSDEASQAVLSMAAGAVKTMKESGLNPADVIDLIPVKPMNEHEEAIRGMYGRSLTELYGKLTS</sequence>
<dbReference type="InterPro" id="IPR000304">
    <property type="entry name" value="Pyrroline-COOH_reductase"/>
</dbReference>
<dbReference type="AlphaFoldDB" id="A0A2V2N396"/>
<name>A0A2V2N396_9EURY</name>
<comment type="caution">
    <text evidence="5">The sequence shown here is derived from an EMBL/GenBank/DDBJ whole genome shotgun (WGS) entry which is preliminary data.</text>
</comment>
<keyword evidence="2" id="KW-0521">NADP</keyword>
<evidence type="ECO:0000256" key="1">
    <source>
        <dbReference type="ARBA" id="ARBA00005525"/>
    </source>
</evidence>
<feature type="domain" description="Pyrroline-5-carboxylate reductase dimerisation" evidence="4">
    <location>
        <begin position="162"/>
        <end position="227"/>
    </location>
</feature>
<dbReference type="Pfam" id="PF14748">
    <property type="entry name" value="P5CR_dimer"/>
    <property type="match status" value="1"/>
</dbReference>
<dbReference type="EMBL" id="QGMY01000004">
    <property type="protein sequence ID" value="PWR73040.1"/>
    <property type="molecule type" value="Genomic_DNA"/>
</dbReference>
<feature type="binding site" evidence="2">
    <location>
        <position position="36"/>
    </location>
    <ligand>
        <name>NADP(+)</name>
        <dbReference type="ChEBI" id="CHEBI:58349"/>
    </ligand>
</feature>
<dbReference type="SUPFAM" id="SSF51735">
    <property type="entry name" value="NAD(P)-binding Rossmann-fold domains"/>
    <property type="match status" value="1"/>
</dbReference>
<keyword evidence="6" id="KW-1185">Reference proteome</keyword>
<evidence type="ECO:0000259" key="4">
    <source>
        <dbReference type="Pfam" id="PF14748"/>
    </source>
</evidence>
<dbReference type="PIRSF" id="PIRSF000193">
    <property type="entry name" value="Pyrrol-5-carb_rd"/>
    <property type="match status" value="1"/>
</dbReference>
<dbReference type="RefSeq" id="WP_109967941.1">
    <property type="nucleotide sequence ID" value="NZ_CP176093.1"/>
</dbReference>
<evidence type="ECO:0000313" key="6">
    <source>
        <dbReference type="Proteomes" id="UP000245657"/>
    </source>
</evidence>
<accession>A0A2V2N396</accession>
<dbReference type="InterPro" id="IPR036291">
    <property type="entry name" value="NAD(P)-bd_dom_sf"/>
</dbReference>
<dbReference type="InterPro" id="IPR029036">
    <property type="entry name" value="P5CR_dimer"/>
</dbReference>
<evidence type="ECO:0000259" key="3">
    <source>
        <dbReference type="Pfam" id="PF03807"/>
    </source>
</evidence>
<feature type="domain" description="Pyrroline-5-carboxylate reductase catalytic N-terminal" evidence="3">
    <location>
        <begin position="4"/>
        <end position="97"/>
    </location>
</feature>
<evidence type="ECO:0000256" key="2">
    <source>
        <dbReference type="PIRSR" id="PIRSR000193-1"/>
    </source>
</evidence>
<dbReference type="SUPFAM" id="SSF48179">
    <property type="entry name" value="6-phosphogluconate dehydrogenase C-terminal domain-like"/>
    <property type="match status" value="1"/>
</dbReference>
<dbReference type="Proteomes" id="UP000245657">
    <property type="component" value="Unassembled WGS sequence"/>
</dbReference>
<dbReference type="Pfam" id="PF03807">
    <property type="entry name" value="F420_oxidored"/>
    <property type="match status" value="1"/>
</dbReference>
<dbReference type="InterPro" id="IPR028939">
    <property type="entry name" value="P5C_Rdtase_cat_N"/>
</dbReference>